<dbReference type="RefSeq" id="WP_103425540.1">
    <property type="nucleotide sequence ID" value="NZ_CP026309.1"/>
</dbReference>
<dbReference type="PRINTS" id="PR00502">
    <property type="entry name" value="NUDIXFAMILY"/>
</dbReference>
<dbReference type="KEGG" id="srub:C2R22_09480"/>
<evidence type="ECO:0000313" key="3">
    <source>
        <dbReference type="EMBL" id="AUV81851.1"/>
    </source>
</evidence>
<dbReference type="Gene3D" id="3.90.79.10">
    <property type="entry name" value="Nucleoside Triphosphate Pyrophosphohydrolase"/>
    <property type="match status" value="1"/>
</dbReference>
<protein>
    <submittedName>
        <fullName evidence="3">NUDIX hydrolase</fullName>
    </submittedName>
</protein>
<reference evidence="3 4" key="1">
    <citation type="submission" date="2018-01" db="EMBL/GenBank/DDBJ databases">
        <title>Complete genome sequence of Salinigranum rubrum GX10T, an extremely halophilic archaeon isolated from a marine solar saltern.</title>
        <authorList>
            <person name="Han S."/>
        </authorList>
    </citation>
    <scope>NUCLEOTIDE SEQUENCE [LARGE SCALE GENOMIC DNA]</scope>
    <source>
        <strain evidence="3 4">GX10</strain>
    </source>
</reference>
<dbReference type="Pfam" id="PF00293">
    <property type="entry name" value="NUDIX"/>
    <property type="match status" value="1"/>
</dbReference>
<evidence type="ECO:0000313" key="4">
    <source>
        <dbReference type="Proteomes" id="UP000236584"/>
    </source>
</evidence>
<gene>
    <name evidence="3" type="ORF">C2R22_09480</name>
</gene>
<evidence type="ECO:0000259" key="2">
    <source>
        <dbReference type="PROSITE" id="PS51462"/>
    </source>
</evidence>
<dbReference type="PROSITE" id="PS51462">
    <property type="entry name" value="NUDIX"/>
    <property type="match status" value="1"/>
</dbReference>
<dbReference type="SUPFAM" id="SSF55811">
    <property type="entry name" value="Nudix"/>
    <property type="match status" value="1"/>
</dbReference>
<dbReference type="PROSITE" id="PS00893">
    <property type="entry name" value="NUDIX_BOX"/>
    <property type="match status" value="1"/>
</dbReference>
<feature type="domain" description="Nudix hydrolase" evidence="2">
    <location>
        <begin position="39"/>
        <end position="175"/>
    </location>
</feature>
<dbReference type="AlphaFoldDB" id="A0A2I8VIV3"/>
<dbReference type="GeneID" id="35592321"/>
<organism evidence="3 4">
    <name type="scientific">Salinigranum rubrum</name>
    <dbReference type="NCBI Taxonomy" id="755307"/>
    <lineage>
        <taxon>Archaea</taxon>
        <taxon>Methanobacteriati</taxon>
        <taxon>Methanobacteriota</taxon>
        <taxon>Stenosarchaea group</taxon>
        <taxon>Halobacteria</taxon>
        <taxon>Halobacteriales</taxon>
        <taxon>Haloferacaceae</taxon>
        <taxon>Salinigranum</taxon>
    </lineage>
</organism>
<dbReference type="InterPro" id="IPR020084">
    <property type="entry name" value="NUDIX_hydrolase_CS"/>
</dbReference>
<dbReference type="PANTHER" id="PTHR43736:SF1">
    <property type="entry name" value="DIHYDRONEOPTERIN TRIPHOSPHATE DIPHOSPHATASE"/>
    <property type="match status" value="1"/>
</dbReference>
<dbReference type="InterPro" id="IPR020476">
    <property type="entry name" value="Nudix_hydrolase"/>
</dbReference>
<dbReference type="InterPro" id="IPR000086">
    <property type="entry name" value="NUDIX_hydrolase_dom"/>
</dbReference>
<name>A0A2I8VIV3_9EURY</name>
<dbReference type="Proteomes" id="UP000236584">
    <property type="component" value="Chromosome"/>
</dbReference>
<sequence>MTAVDPSFCPACGITLETRPVEGRDRAYCPTCAEVVWRNPVPTAAAAVVDESQNPPAVLLVRRAQPPDAGEWGLPAGFVEHGEHPRDAAARELREETGLRVDPGTLALFDVDDLVHPSDRHLVSIAYAVSRDGTTGDPVAGSDARDARFWTLDALATAGETLRAFDRERVRGAMDAVSCPEGHV</sequence>
<keyword evidence="1 3" id="KW-0378">Hydrolase</keyword>
<dbReference type="PANTHER" id="PTHR43736">
    <property type="entry name" value="ADP-RIBOSE PYROPHOSPHATASE"/>
    <property type="match status" value="1"/>
</dbReference>
<evidence type="ECO:0000256" key="1">
    <source>
        <dbReference type="ARBA" id="ARBA00022801"/>
    </source>
</evidence>
<dbReference type="GO" id="GO:0016787">
    <property type="term" value="F:hydrolase activity"/>
    <property type="evidence" value="ECO:0007669"/>
    <property type="project" value="UniProtKB-KW"/>
</dbReference>
<dbReference type="InterPro" id="IPR015797">
    <property type="entry name" value="NUDIX_hydrolase-like_dom_sf"/>
</dbReference>
<dbReference type="OrthoDB" id="40462at2157"/>
<accession>A0A2I8VIV3</accession>
<proteinExistence type="predicted"/>
<dbReference type="EMBL" id="CP026309">
    <property type="protein sequence ID" value="AUV81851.1"/>
    <property type="molecule type" value="Genomic_DNA"/>
</dbReference>
<keyword evidence="4" id="KW-1185">Reference proteome</keyword>